<keyword evidence="1" id="KW-0812">Transmembrane</keyword>
<evidence type="ECO:0000313" key="3">
    <source>
        <dbReference type="Proteomes" id="UP000285740"/>
    </source>
</evidence>
<dbReference type="EMBL" id="QSFV01000032">
    <property type="protein sequence ID" value="RHA78727.1"/>
    <property type="molecule type" value="Genomic_DNA"/>
</dbReference>
<feature type="transmembrane region" description="Helical" evidence="1">
    <location>
        <begin position="33"/>
        <end position="56"/>
    </location>
</feature>
<feature type="non-terminal residue" evidence="2">
    <location>
        <position position="101"/>
    </location>
</feature>
<dbReference type="AlphaFoldDB" id="A0A413T4V7"/>
<keyword evidence="1" id="KW-0472">Membrane</keyword>
<proteinExistence type="predicted"/>
<organism evidence="2 3">
    <name type="scientific">Eubacterium ventriosum</name>
    <dbReference type="NCBI Taxonomy" id="39496"/>
    <lineage>
        <taxon>Bacteria</taxon>
        <taxon>Bacillati</taxon>
        <taxon>Bacillota</taxon>
        <taxon>Clostridia</taxon>
        <taxon>Eubacteriales</taxon>
        <taxon>Eubacteriaceae</taxon>
        <taxon>Eubacterium</taxon>
    </lineage>
</organism>
<reference evidence="2 3" key="1">
    <citation type="submission" date="2018-08" db="EMBL/GenBank/DDBJ databases">
        <title>A genome reference for cultivated species of the human gut microbiota.</title>
        <authorList>
            <person name="Zou Y."/>
            <person name="Xue W."/>
            <person name="Luo G."/>
        </authorList>
    </citation>
    <scope>NUCLEOTIDE SEQUENCE [LARGE SCALE GENOMIC DNA]</scope>
    <source>
        <strain evidence="2 3">AM42-30</strain>
    </source>
</reference>
<comment type="caution">
    <text evidence="2">The sequence shown here is derived from an EMBL/GenBank/DDBJ whole genome shotgun (WGS) entry which is preliminary data.</text>
</comment>
<name>A0A413T4V7_9FIRM</name>
<protein>
    <submittedName>
        <fullName evidence="2">Uncharacterized protein</fullName>
    </submittedName>
</protein>
<evidence type="ECO:0000313" key="2">
    <source>
        <dbReference type="EMBL" id="RHA78727.1"/>
    </source>
</evidence>
<accession>A0A413T4V7</accession>
<dbReference type="Proteomes" id="UP000285740">
    <property type="component" value="Unassembled WGS sequence"/>
</dbReference>
<gene>
    <name evidence="2" type="ORF">DW918_08775</name>
</gene>
<keyword evidence="1" id="KW-1133">Transmembrane helix</keyword>
<dbReference type="RefSeq" id="WP_207661647.1">
    <property type="nucleotide sequence ID" value="NZ_QSFV01000032.1"/>
</dbReference>
<sequence length="101" mass="11891">MEIMTELKALVKKFKDKSLQEKIIMCEKHWKSVSLFITSVATAIFILCRMLYFSYYKGAYSVYHLEDSYIDMSNETIIIRIAKTLFVMSVIFVSNYVFLCD</sequence>
<evidence type="ECO:0000256" key="1">
    <source>
        <dbReference type="SAM" id="Phobius"/>
    </source>
</evidence>
<feature type="transmembrane region" description="Helical" evidence="1">
    <location>
        <begin position="76"/>
        <end position="99"/>
    </location>
</feature>